<sequence>MGSWTSLCALLLIFSIHNTRSQTFLCSSGFCATGWVQYADSCYKAVMEPKNWNDAEMACHSYGRNSHLASIHSAEENDFIFHLMGKPLDHTNGKAYWIGAHDTFKEGSFVWTDGSGFDFQTFPPNQPDGLAGEHYLGSWILQNGHVTWNDFALSWHFPFVCKYNLRDSENMRVSDAEWLRDSK</sequence>
<gene>
    <name evidence="7" type="primary">LOC110078317</name>
</gene>
<keyword evidence="2" id="KW-0964">Secreted</keyword>
<reference evidence="7" key="2">
    <citation type="submission" date="2025-08" db="UniProtKB">
        <authorList>
            <consortium name="RefSeq"/>
        </authorList>
    </citation>
    <scope>IDENTIFICATION</scope>
</reference>
<dbReference type="InterPro" id="IPR016186">
    <property type="entry name" value="C-type_lectin-like/link_sf"/>
</dbReference>
<dbReference type="InterPro" id="IPR001304">
    <property type="entry name" value="C-type_lectin-like"/>
</dbReference>
<evidence type="ECO:0000313" key="6">
    <source>
        <dbReference type="Proteomes" id="UP001652642"/>
    </source>
</evidence>
<evidence type="ECO:0000256" key="4">
    <source>
        <dbReference type="SAM" id="SignalP"/>
    </source>
</evidence>
<proteinExistence type="predicted"/>
<dbReference type="PANTHER" id="PTHR22803">
    <property type="entry name" value="MANNOSE, PHOSPHOLIPASE, LECTIN RECEPTOR RELATED"/>
    <property type="match status" value="1"/>
</dbReference>
<feature type="chain" id="PRO_5046844062" evidence="4">
    <location>
        <begin position="22"/>
        <end position="183"/>
    </location>
</feature>
<evidence type="ECO:0000256" key="2">
    <source>
        <dbReference type="ARBA" id="ARBA00022525"/>
    </source>
</evidence>
<dbReference type="GeneID" id="110078317"/>
<dbReference type="PROSITE" id="PS50041">
    <property type="entry name" value="C_TYPE_LECTIN_2"/>
    <property type="match status" value="1"/>
</dbReference>
<keyword evidence="4" id="KW-0732">Signal</keyword>
<evidence type="ECO:0000256" key="3">
    <source>
        <dbReference type="ARBA" id="ARBA00023157"/>
    </source>
</evidence>
<feature type="signal peptide" evidence="4">
    <location>
        <begin position="1"/>
        <end position="21"/>
    </location>
</feature>
<evidence type="ECO:0000313" key="7">
    <source>
        <dbReference type="RefSeq" id="XP_020647979.2"/>
    </source>
</evidence>
<feature type="domain" description="C-type lectin" evidence="5">
    <location>
        <begin position="38"/>
        <end position="162"/>
    </location>
</feature>
<name>A0A6J0TP91_9SAUR</name>
<dbReference type="Gene3D" id="3.10.100.10">
    <property type="entry name" value="Mannose-Binding Protein A, subunit A"/>
    <property type="match status" value="1"/>
</dbReference>
<comment type="subcellular location">
    <subcellularLocation>
        <location evidence="1">Secreted</location>
    </subcellularLocation>
</comment>
<reference evidence="6" key="1">
    <citation type="submission" date="2025-05" db="UniProtKB">
        <authorList>
            <consortium name="RefSeq"/>
        </authorList>
    </citation>
    <scope>NUCLEOTIDE SEQUENCE [LARGE SCALE GENOMIC DNA]</scope>
</reference>
<dbReference type="RefSeq" id="XP_020647979.2">
    <property type="nucleotide sequence ID" value="XM_020792320.2"/>
</dbReference>
<dbReference type="Proteomes" id="UP001652642">
    <property type="component" value="Chromosome 1"/>
</dbReference>
<accession>A0A6J0TP91</accession>
<evidence type="ECO:0000259" key="5">
    <source>
        <dbReference type="PROSITE" id="PS50041"/>
    </source>
</evidence>
<evidence type="ECO:0000256" key="1">
    <source>
        <dbReference type="ARBA" id="ARBA00004613"/>
    </source>
</evidence>
<dbReference type="InterPro" id="IPR050111">
    <property type="entry name" value="C-type_lectin/snaclec_domain"/>
</dbReference>
<keyword evidence="3" id="KW-1015">Disulfide bond</keyword>
<protein>
    <submittedName>
        <fullName evidence="7">C-type lectin LmsL-like isoform X1</fullName>
    </submittedName>
</protein>
<keyword evidence="6" id="KW-1185">Reference proteome</keyword>
<dbReference type="OrthoDB" id="418245at2759"/>
<dbReference type="SMART" id="SM00034">
    <property type="entry name" value="CLECT"/>
    <property type="match status" value="1"/>
</dbReference>
<organism evidence="6 7">
    <name type="scientific">Pogona vitticeps</name>
    <name type="common">central bearded dragon</name>
    <dbReference type="NCBI Taxonomy" id="103695"/>
    <lineage>
        <taxon>Eukaryota</taxon>
        <taxon>Metazoa</taxon>
        <taxon>Chordata</taxon>
        <taxon>Craniata</taxon>
        <taxon>Vertebrata</taxon>
        <taxon>Euteleostomi</taxon>
        <taxon>Lepidosauria</taxon>
        <taxon>Squamata</taxon>
        <taxon>Bifurcata</taxon>
        <taxon>Unidentata</taxon>
        <taxon>Episquamata</taxon>
        <taxon>Toxicofera</taxon>
        <taxon>Iguania</taxon>
        <taxon>Acrodonta</taxon>
        <taxon>Agamidae</taxon>
        <taxon>Amphibolurinae</taxon>
        <taxon>Pogona</taxon>
    </lineage>
</organism>
<dbReference type="InterPro" id="IPR016187">
    <property type="entry name" value="CTDL_fold"/>
</dbReference>
<dbReference type="SUPFAM" id="SSF56436">
    <property type="entry name" value="C-type lectin-like"/>
    <property type="match status" value="1"/>
</dbReference>
<dbReference type="Pfam" id="PF00059">
    <property type="entry name" value="Lectin_C"/>
    <property type="match status" value="1"/>
</dbReference>